<feature type="region of interest" description="Disordered" evidence="15">
    <location>
        <begin position="450"/>
        <end position="476"/>
    </location>
</feature>
<dbReference type="Pfam" id="PF00130">
    <property type="entry name" value="C1_1"/>
    <property type="match status" value="1"/>
</dbReference>
<dbReference type="SUPFAM" id="SSF48366">
    <property type="entry name" value="Ras GEF"/>
    <property type="match status" value="1"/>
</dbReference>
<reference evidence="19" key="1">
    <citation type="submission" date="2025-08" db="UniProtKB">
        <authorList>
            <consortium name="Ensembl"/>
        </authorList>
    </citation>
    <scope>IDENTIFICATION</scope>
</reference>
<evidence type="ECO:0000256" key="12">
    <source>
        <dbReference type="ARBA" id="ARBA00023054"/>
    </source>
</evidence>
<dbReference type="InterPro" id="IPR008937">
    <property type="entry name" value="Ras-like_GEF"/>
</dbReference>
<evidence type="ECO:0000256" key="5">
    <source>
        <dbReference type="ARBA" id="ARBA00022490"/>
    </source>
</evidence>
<dbReference type="InterPro" id="IPR020454">
    <property type="entry name" value="DAG/PE-bd"/>
</dbReference>
<organism evidence="19 20">
    <name type="scientific">Salmo trutta</name>
    <name type="common">Brown trout</name>
    <dbReference type="NCBI Taxonomy" id="8032"/>
    <lineage>
        <taxon>Eukaryota</taxon>
        <taxon>Metazoa</taxon>
        <taxon>Chordata</taxon>
        <taxon>Craniata</taxon>
        <taxon>Vertebrata</taxon>
        <taxon>Euteleostomi</taxon>
        <taxon>Actinopterygii</taxon>
        <taxon>Neopterygii</taxon>
        <taxon>Teleostei</taxon>
        <taxon>Protacanthopterygii</taxon>
        <taxon>Salmoniformes</taxon>
        <taxon>Salmonidae</taxon>
        <taxon>Salmoninae</taxon>
        <taxon>Salmo</taxon>
    </lineage>
</organism>
<keyword evidence="8" id="KW-0677">Repeat</keyword>
<dbReference type="FunFam" id="1.10.840.10:FF:000003">
    <property type="entry name" value="Ras guanyl-releasing protein 3 isoform 1"/>
    <property type="match status" value="1"/>
</dbReference>
<dbReference type="Proteomes" id="UP000472277">
    <property type="component" value="Chromosome 25"/>
</dbReference>
<keyword evidence="20" id="KW-1185">Reference proteome</keyword>
<dbReference type="GO" id="GO:0005886">
    <property type="term" value="C:plasma membrane"/>
    <property type="evidence" value="ECO:0007669"/>
    <property type="project" value="UniProtKB-SubCell"/>
</dbReference>
<keyword evidence="7" id="KW-0479">Metal-binding</keyword>
<evidence type="ECO:0000256" key="9">
    <source>
        <dbReference type="ARBA" id="ARBA00022771"/>
    </source>
</evidence>
<dbReference type="PROSITE" id="PS50009">
    <property type="entry name" value="RASGEF_CAT"/>
    <property type="match status" value="1"/>
</dbReference>
<dbReference type="PROSITE" id="PS00479">
    <property type="entry name" value="ZF_DAG_PE_1"/>
    <property type="match status" value="1"/>
</dbReference>
<keyword evidence="6 14" id="KW-0344">Guanine-nucleotide releasing factor</keyword>
<dbReference type="PROSITE" id="PS50222">
    <property type="entry name" value="EF_HAND_2"/>
    <property type="match status" value="1"/>
</dbReference>
<dbReference type="SMART" id="SM00147">
    <property type="entry name" value="RasGEF"/>
    <property type="match status" value="1"/>
</dbReference>
<dbReference type="Gene3D" id="3.30.60.20">
    <property type="match status" value="1"/>
</dbReference>
<dbReference type="Gene3D" id="1.10.238.10">
    <property type="entry name" value="EF-hand"/>
    <property type="match status" value="1"/>
</dbReference>
<comment type="subcellular location">
    <subcellularLocation>
        <location evidence="1">Cell membrane</location>
        <topology evidence="1">Peripheral membrane protein</topology>
    </subcellularLocation>
    <subcellularLocation>
        <location evidence="2">Cytoplasm</location>
        <location evidence="2">Cytosol</location>
    </subcellularLocation>
</comment>
<dbReference type="PANTHER" id="PTHR23113">
    <property type="entry name" value="GUANINE NUCLEOTIDE EXCHANGE FACTOR"/>
    <property type="match status" value="1"/>
</dbReference>
<evidence type="ECO:0000256" key="13">
    <source>
        <dbReference type="ARBA" id="ARBA00023136"/>
    </source>
</evidence>
<dbReference type="InterPro" id="IPR002048">
    <property type="entry name" value="EF_hand_dom"/>
</dbReference>
<dbReference type="Pfam" id="PF00617">
    <property type="entry name" value="RasGEF"/>
    <property type="match status" value="1"/>
</dbReference>
<dbReference type="PROSITE" id="PS50081">
    <property type="entry name" value="ZF_DAG_PE_2"/>
    <property type="match status" value="1"/>
</dbReference>
<keyword evidence="13" id="KW-0472">Membrane</keyword>
<evidence type="ECO:0000259" key="17">
    <source>
        <dbReference type="PROSITE" id="PS50081"/>
    </source>
</evidence>
<dbReference type="InterPro" id="IPR046349">
    <property type="entry name" value="C1-like_sf"/>
</dbReference>
<accession>A0A673YDE5</accession>
<evidence type="ECO:0000256" key="7">
    <source>
        <dbReference type="ARBA" id="ARBA00022723"/>
    </source>
</evidence>
<feature type="domain" description="Phorbol-ester/DAG-type" evidence="17">
    <location>
        <begin position="393"/>
        <end position="443"/>
    </location>
</feature>
<proteinExistence type="inferred from homology"/>
<feature type="compositionally biased region" description="Low complexity" evidence="15">
    <location>
        <begin position="450"/>
        <end position="464"/>
    </location>
</feature>
<dbReference type="AlphaFoldDB" id="A0A673YDE5"/>
<evidence type="ECO:0000256" key="11">
    <source>
        <dbReference type="ARBA" id="ARBA00022837"/>
    </source>
</evidence>
<keyword evidence="12" id="KW-0175">Coiled coil</keyword>
<feature type="domain" description="EF-hand" evidence="18">
    <location>
        <begin position="322"/>
        <end position="357"/>
    </location>
</feature>
<keyword evidence="4" id="KW-1003">Cell membrane</keyword>
<dbReference type="CDD" id="cd00155">
    <property type="entry name" value="RasGEF"/>
    <property type="match status" value="1"/>
</dbReference>
<dbReference type="GO" id="GO:0005085">
    <property type="term" value="F:guanyl-nucleotide exchange factor activity"/>
    <property type="evidence" value="ECO:0007669"/>
    <property type="project" value="UniProtKB-KW"/>
</dbReference>
<dbReference type="SUPFAM" id="SSF47473">
    <property type="entry name" value="EF-hand"/>
    <property type="match status" value="1"/>
</dbReference>
<dbReference type="GO" id="GO:0007265">
    <property type="term" value="P:Ras protein signal transduction"/>
    <property type="evidence" value="ECO:0007669"/>
    <property type="project" value="TreeGrafter"/>
</dbReference>
<dbReference type="InterPro" id="IPR001895">
    <property type="entry name" value="RASGEF_cat_dom"/>
</dbReference>
<keyword evidence="10" id="KW-0862">Zinc</keyword>
<dbReference type="GO" id="GO:0008270">
    <property type="term" value="F:zinc ion binding"/>
    <property type="evidence" value="ECO:0007669"/>
    <property type="project" value="UniProtKB-KW"/>
</dbReference>
<dbReference type="InterPro" id="IPR002219">
    <property type="entry name" value="PKC_DAG/PE"/>
</dbReference>
<dbReference type="SMART" id="SM00109">
    <property type="entry name" value="C1"/>
    <property type="match status" value="1"/>
</dbReference>
<dbReference type="PRINTS" id="PR00008">
    <property type="entry name" value="DAGPEDOMAIN"/>
</dbReference>
<comment type="similarity">
    <text evidence="3">Belongs to the RASGRP family.</text>
</comment>
<keyword evidence="5" id="KW-0963">Cytoplasm</keyword>
<dbReference type="InterPro" id="IPR011992">
    <property type="entry name" value="EF-hand-dom_pair"/>
</dbReference>
<evidence type="ECO:0000256" key="8">
    <source>
        <dbReference type="ARBA" id="ARBA00022737"/>
    </source>
</evidence>
<dbReference type="PROSITE" id="PS00018">
    <property type="entry name" value="EF_HAND_1"/>
    <property type="match status" value="1"/>
</dbReference>
<evidence type="ECO:0000256" key="4">
    <source>
        <dbReference type="ARBA" id="ARBA00022475"/>
    </source>
</evidence>
<evidence type="ECO:0000256" key="14">
    <source>
        <dbReference type="PROSITE-ProRule" id="PRU00168"/>
    </source>
</evidence>
<gene>
    <name evidence="19" type="primary">RASGRP1</name>
</gene>
<keyword evidence="9" id="KW-0863">Zinc-finger</keyword>
<evidence type="ECO:0000259" key="18">
    <source>
        <dbReference type="PROSITE" id="PS50222"/>
    </source>
</evidence>
<sequence length="574" mass="65538">MVMVSNDVCVTPVYFRSMLFTMLCPRNDRHWSQKPSQRIKANSSKKRKVSLLFDHLEPIELAEHLTYLEFKSFCRISFADYQNYIRSCCMKDNPMMERSITLCNGISQWVQLMVLSRPTAQLRAEVFTKFIHVAQSLHLMHNFNTLMAVVGGLCHSSISRLKETSLHVSHEVTKVLNEMTDLLSSCRNYDNYRQAYSRCAGFKIPILGVHLKDLISVNEAMSDYVEDNKVNVQKLQALYNHINELIQLQQITPQLDANKDLVHLLTLSLDLYYTDDEIYELSYTREPKNSKAPPATPSRPPVVVEWASGVAPKPDPKTISKHVQRMVDSVFKNYDHDENGYISQGDFEKIAASFPFSFCVMDKEKEGLISREEITAYFMRASVICSKLGLGFVHNFQETTYMKPTFCDNCSGFLWGVIKQGYRCRDCGMNCHRLCKDQVAFECKKNAKLSSTSEGPLTPGSTPGTTGGPEGEEGHTHIHTRMLGYPSLLAPVPSSLLAPVSPSLTPCPSPVPQRKQRAYAKWENRTSTVLKSREPDEDIKPNYDALETVRFRHHYLWVTDMCSFVYIEMYYILT</sequence>
<dbReference type="FunFam" id="1.10.238.10:FF:000051">
    <property type="entry name" value="Ras guanyl-releasing protein 3 isoform 1"/>
    <property type="match status" value="1"/>
</dbReference>
<evidence type="ECO:0000256" key="10">
    <source>
        <dbReference type="ARBA" id="ARBA00022833"/>
    </source>
</evidence>
<keyword evidence="11" id="KW-0106">Calcium</keyword>
<dbReference type="GeneTree" id="ENSGT00940000158910"/>
<dbReference type="InterPro" id="IPR023578">
    <property type="entry name" value="Ras_GEF_dom_sf"/>
</dbReference>
<evidence type="ECO:0000256" key="3">
    <source>
        <dbReference type="ARBA" id="ARBA00009566"/>
    </source>
</evidence>
<reference evidence="19" key="2">
    <citation type="submission" date="2025-09" db="UniProtKB">
        <authorList>
            <consortium name="Ensembl"/>
        </authorList>
    </citation>
    <scope>IDENTIFICATION</scope>
</reference>
<evidence type="ECO:0000313" key="19">
    <source>
        <dbReference type="Ensembl" id="ENSSTUP00000032494.1"/>
    </source>
</evidence>
<evidence type="ECO:0000259" key="16">
    <source>
        <dbReference type="PROSITE" id="PS50009"/>
    </source>
</evidence>
<evidence type="ECO:0000256" key="6">
    <source>
        <dbReference type="ARBA" id="ARBA00022658"/>
    </source>
</evidence>
<dbReference type="GO" id="GO:0005509">
    <property type="term" value="F:calcium ion binding"/>
    <property type="evidence" value="ECO:0007669"/>
    <property type="project" value="InterPro"/>
</dbReference>
<evidence type="ECO:0000256" key="15">
    <source>
        <dbReference type="SAM" id="MobiDB-lite"/>
    </source>
</evidence>
<dbReference type="Gene3D" id="1.10.840.10">
    <property type="entry name" value="Ras guanine-nucleotide exchange factors catalytic domain"/>
    <property type="match status" value="1"/>
</dbReference>
<name>A0A673YDE5_SALTR</name>
<protein>
    <submittedName>
        <fullName evidence="19">RAS guanyl releasing protein 1</fullName>
    </submittedName>
</protein>
<dbReference type="GO" id="GO:0005829">
    <property type="term" value="C:cytosol"/>
    <property type="evidence" value="ECO:0007669"/>
    <property type="project" value="UniProtKB-SubCell"/>
</dbReference>
<dbReference type="InterPro" id="IPR018247">
    <property type="entry name" value="EF_Hand_1_Ca_BS"/>
</dbReference>
<evidence type="ECO:0000256" key="2">
    <source>
        <dbReference type="ARBA" id="ARBA00004514"/>
    </source>
</evidence>
<dbReference type="PANTHER" id="PTHR23113:SF174">
    <property type="entry name" value="RAS GUANYL-RELEASING PROTEIN 1"/>
    <property type="match status" value="1"/>
</dbReference>
<dbReference type="InterPro" id="IPR036964">
    <property type="entry name" value="RASGEF_cat_dom_sf"/>
</dbReference>
<dbReference type="FunFam" id="3.30.60.20:FF:000023">
    <property type="entry name" value="RAS guanyl-releasing protein 1 isoform X1"/>
    <property type="match status" value="1"/>
</dbReference>
<evidence type="ECO:0000256" key="1">
    <source>
        <dbReference type="ARBA" id="ARBA00004202"/>
    </source>
</evidence>
<feature type="domain" description="Ras-GEF" evidence="16">
    <location>
        <begin position="57"/>
        <end position="288"/>
    </location>
</feature>
<dbReference type="Ensembl" id="ENSSTUT00000033954.1">
    <property type="protein sequence ID" value="ENSSTUP00000032494.1"/>
    <property type="gene ID" value="ENSSTUG00000013740.1"/>
</dbReference>
<dbReference type="SUPFAM" id="SSF57889">
    <property type="entry name" value="Cysteine-rich domain"/>
    <property type="match status" value="1"/>
</dbReference>
<evidence type="ECO:0000313" key="20">
    <source>
        <dbReference type="Proteomes" id="UP000472277"/>
    </source>
</evidence>